<dbReference type="GO" id="GO:0016020">
    <property type="term" value="C:membrane"/>
    <property type="evidence" value="ECO:0007669"/>
    <property type="project" value="UniProtKB-SubCell"/>
</dbReference>
<accession>I2F5Q0</accession>
<protein>
    <submittedName>
        <fullName evidence="7">Arabinose efflux permease family protein</fullName>
    </submittedName>
</protein>
<dbReference type="Proteomes" id="UP000002881">
    <property type="component" value="Chromosome"/>
</dbReference>
<evidence type="ECO:0000313" key="7">
    <source>
        <dbReference type="EMBL" id="AFK07253.1"/>
    </source>
</evidence>
<dbReference type="KEGG" id="mpg:Theba_1583"/>
<proteinExistence type="predicted"/>
<name>I2F5Q0_9BACT</name>
<feature type="domain" description="Major facilitator superfamily (MFS) profile" evidence="6">
    <location>
        <begin position="1"/>
        <end position="406"/>
    </location>
</feature>
<evidence type="ECO:0000256" key="2">
    <source>
        <dbReference type="ARBA" id="ARBA00022692"/>
    </source>
</evidence>
<evidence type="ECO:0000256" key="1">
    <source>
        <dbReference type="ARBA" id="ARBA00004141"/>
    </source>
</evidence>
<feature type="transmembrane region" description="Helical" evidence="5">
    <location>
        <begin position="134"/>
        <end position="159"/>
    </location>
</feature>
<dbReference type="PANTHER" id="PTHR23530">
    <property type="entry name" value="TRANSPORT PROTEIN-RELATED"/>
    <property type="match status" value="1"/>
</dbReference>
<dbReference type="RefSeq" id="WP_014731159.1">
    <property type="nucleotide sequence ID" value="NC_017934.1"/>
</dbReference>
<evidence type="ECO:0000256" key="4">
    <source>
        <dbReference type="ARBA" id="ARBA00023136"/>
    </source>
</evidence>
<evidence type="ECO:0000313" key="8">
    <source>
        <dbReference type="Proteomes" id="UP000002881"/>
    </source>
</evidence>
<dbReference type="AlphaFoldDB" id="I2F5Q0"/>
<dbReference type="InterPro" id="IPR036259">
    <property type="entry name" value="MFS_trans_sf"/>
</dbReference>
<evidence type="ECO:0000259" key="6">
    <source>
        <dbReference type="PROSITE" id="PS50850"/>
    </source>
</evidence>
<dbReference type="EMBL" id="CP003532">
    <property type="protein sequence ID" value="AFK07253.1"/>
    <property type="molecule type" value="Genomic_DNA"/>
</dbReference>
<dbReference type="SUPFAM" id="SSF103473">
    <property type="entry name" value="MFS general substrate transporter"/>
    <property type="match status" value="1"/>
</dbReference>
<feature type="transmembrane region" description="Helical" evidence="5">
    <location>
        <begin position="233"/>
        <end position="251"/>
    </location>
</feature>
<comment type="subcellular location">
    <subcellularLocation>
        <location evidence="1">Membrane</location>
        <topology evidence="1">Multi-pass membrane protein</topology>
    </subcellularLocation>
</comment>
<dbReference type="STRING" id="660470.Theba_1583"/>
<keyword evidence="2 5" id="KW-0812">Transmembrane</keyword>
<dbReference type="Gene3D" id="1.20.1250.20">
    <property type="entry name" value="MFS general substrate transporter like domains"/>
    <property type="match status" value="1"/>
</dbReference>
<sequence>MEIKRDGQFYRFAAYGFLKNLRFFDPFLILFFREMGLSFLQIGTLVSVREVATNFLELPTGIFADLFGRRLSMVFSMISYLSSFLVFYFFPNFYIYMVAMIAFAFGEAFRTGTHKAMILEYLRINDMTDIKVHYYGATRAASQLGSAINALIAAFLVFYTGSYKIVFLASVLPYAVNLVNLMMYPKELDGELKSGEKRETLKAFLGIFRSANALKGVLNSSLYDAFFKVIKEYLQPILKALALGLPIMLAFSPEQRTSVIVGVVYFVIFIATSYASKNAGRLSKKLGNEARSLNYSYIFGAILVILSGLFQIVSLQVIAVIVFFLLYILENFRRPINISYISDNIDHKTMASGLSVESQLKTLLVAIIAPIVGFLADKLGVGMALTVAGMTMLVLFFIVKLNPPENTKNIEEKNSRTAD</sequence>
<evidence type="ECO:0000256" key="3">
    <source>
        <dbReference type="ARBA" id="ARBA00022989"/>
    </source>
</evidence>
<dbReference type="HOGENOM" id="CLU_035564_0_0_0"/>
<dbReference type="PROSITE" id="PS00216">
    <property type="entry name" value="SUGAR_TRANSPORT_1"/>
    <property type="match status" value="1"/>
</dbReference>
<dbReference type="InterPro" id="IPR011701">
    <property type="entry name" value="MFS"/>
</dbReference>
<dbReference type="GO" id="GO:0022857">
    <property type="term" value="F:transmembrane transporter activity"/>
    <property type="evidence" value="ECO:0007669"/>
    <property type="project" value="InterPro"/>
</dbReference>
<dbReference type="GeneID" id="87107380"/>
<dbReference type="eggNOG" id="COG2814">
    <property type="taxonomic scope" value="Bacteria"/>
</dbReference>
<dbReference type="Pfam" id="PF07690">
    <property type="entry name" value="MFS_1"/>
    <property type="match status" value="1"/>
</dbReference>
<dbReference type="CDD" id="cd06174">
    <property type="entry name" value="MFS"/>
    <property type="match status" value="1"/>
</dbReference>
<reference evidence="7 8" key="1">
    <citation type="journal article" date="2012" name="Genome Biol. Evol.">
        <title>Genome Sequence of the Mesophilic Thermotogales Bacterium Mesotoga prima MesG1.Ag.4.2 Reveals the Largest Thermotogales Genome To Date.</title>
        <authorList>
            <person name="Zhaxybayeva O."/>
            <person name="Swithers K.S."/>
            <person name="Foght J."/>
            <person name="Green A.G."/>
            <person name="Bruce D."/>
            <person name="Detter C."/>
            <person name="Han S."/>
            <person name="Teshima H."/>
            <person name="Han J."/>
            <person name="Woyke T."/>
            <person name="Pitluck S."/>
            <person name="Nolan M."/>
            <person name="Ivanova N."/>
            <person name="Pati A."/>
            <person name="Land M.L."/>
            <person name="Dlutek M."/>
            <person name="Doolittle W.F."/>
            <person name="Noll K.M."/>
            <person name="Nesbo C.L."/>
        </authorList>
    </citation>
    <scope>NUCLEOTIDE SEQUENCE [LARGE SCALE GENOMIC DNA]</scope>
    <source>
        <strain evidence="8">mesG1.Ag.4.2</strain>
    </source>
</reference>
<organism evidence="7 8">
    <name type="scientific">Mesotoga prima MesG1.Ag.4.2</name>
    <dbReference type="NCBI Taxonomy" id="660470"/>
    <lineage>
        <taxon>Bacteria</taxon>
        <taxon>Thermotogati</taxon>
        <taxon>Thermotogota</taxon>
        <taxon>Thermotogae</taxon>
        <taxon>Kosmotogales</taxon>
        <taxon>Kosmotogaceae</taxon>
        <taxon>Mesotoga</taxon>
    </lineage>
</organism>
<dbReference type="InterPro" id="IPR005829">
    <property type="entry name" value="Sugar_transporter_CS"/>
</dbReference>
<keyword evidence="8" id="KW-1185">Reference proteome</keyword>
<dbReference type="InterPro" id="IPR053160">
    <property type="entry name" value="MFS_DHA3_Transporter"/>
</dbReference>
<feature type="transmembrane region" description="Helical" evidence="5">
    <location>
        <begin position="382"/>
        <end position="399"/>
    </location>
</feature>
<dbReference type="PROSITE" id="PS50850">
    <property type="entry name" value="MFS"/>
    <property type="match status" value="1"/>
</dbReference>
<feature type="transmembrane region" description="Helical" evidence="5">
    <location>
        <begin position="258"/>
        <end position="276"/>
    </location>
</feature>
<evidence type="ECO:0000256" key="5">
    <source>
        <dbReference type="SAM" id="Phobius"/>
    </source>
</evidence>
<feature type="transmembrane region" description="Helical" evidence="5">
    <location>
        <begin position="93"/>
        <end position="113"/>
    </location>
</feature>
<keyword evidence="3 5" id="KW-1133">Transmembrane helix</keyword>
<feature type="transmembrane region" description="Helical" evidence="5">
    <location>
        <begin position="296"/>
        <end position="329"/>
    </location>
</feature>
<dbReference type="PANTHER" id="PTHR23530:SF1">
    <property type="entry name" value="PERMEASE, MAJOR FACILITATOR SUPERFAMILY-RELATED"/>
    <property type="match status" value="1"/>
</dbReference>
<gene>
    <name evidence="7" type="ORF">Theba_1583</name>
</gene>
<dbReference type="InterPro" id="IPR020846">
    <property type="entry name" value="MFS_dom"/>
</dbReference>
<feature type="transmembrane region" description="Helical" evidence="5">
    <location>
        <begin position="165"/>
        <end position="183"/>
    </location>
</feature>
<feature type="transmembrane region" description="Helical" evidence="5">
    <location>
        <begin position="360"/>
        <end position="376"/>
    </location>
</feature>
<keyword evidence="4 5" id="KW-0472">Membrane</keyword>